<dbReference type="AlphaFoldDB" id="A0A9P0BHE8"/>
<gene>
    <name evidence="2" type="ORF">MELIAE_LOCUS12427</name>
</gene>
<evidence type="ECO:0000313" key="3">
    <source>
        <dbReference type="Proteomes" id="UP001154078"/>
    </source>
</evidence>
<feature type="signal peptide" evidence="1">
    <location>
        <begin position="1"/>
        <end position="19"/>
    </location>
</feature>
<evidence type="ECO:0008006" key="4">
    <source>
        <dbReference type="Google" id="ProtNLM"/>
    </source>
</evidence>
<sequence length="95" mass="10870">MAFKLVVACILLILGLARAAPGGWGHQVHHEHHLIHAPLYVRPEIVHVHEVEKVHIPVHIIKKVIIEEEPHHHEEFHHEHHHHIEAPIGGGGGWW</sequence>
<keyword evidence="1" id="KW-0732">Signal</keyword>
<protein>
    <recommendedName>
        <fullName evidence="4">Histidine-rich glycoprotein</fullName>
    </recommendedName>
</protein>
<keyword evidence="3" id="KW-1185">Reference proteome</keyword>
<name>A0A9P0BHE8_BRAAE</name>
<evidence type="ECO:0000313" key="2">
    <source>
        <dbReference type="EMBL" id="CAH0563666.1"/>
    </source>
</evidence>
<evidence type="ECO:0000256" key="1">
    <source>
        <dbReference type="SAM" id="SignalP"/>
    </source>
</evidence>
<proteinExistence type="predicted"/>
<feature type="chain" id="PRO_5040245567" description="Histidine-rich glycoprotein" evidence="1">
    <location>
        <begin position="20"/>
        <end position="95"/>
    </location>
</feature>
<dbReference type="Proteomes" id="UP001154078">
    <property type="component" value="Chromosome 9"/>
</dbReference>
<accession>A0A9P0BHE8</accession>
<dbReference type="EMBL" id="OV121140">
    <property type="protein sequence ID" value="CAH0563666.1"/>
    <property type="molecule type" value="Genomic_DNA"/>
</dbReference>
<organism evidence="2 3">
    <name type="scientific">Brassicogethes aeneus</name>
    <name type="common">Rape pollen beetle</name>
    <name type="synonym">Meligethes aeneus</name>
    <dbReference type="NCBI Taxonomy" id="1431903"/>
    <lineage>
        <taxon>Eukaryota</taxon>
        <taxon>Metazoa</taxon>
        <taxon>Ecdysozoa</taxon>
        <taxon>Arthropoda</taxon>
        <taxon>Hexapoda</taxon>
        <taxon>Insecta</taxon>
        <taxon>Pterygota</taxon>
        <taxon>Neoptera</taxon>
        <taxon>Endopterygota</taxon>
        <taxon>Coleoptera</taxon>
        <taxon>Polyphaga</taxon>
        <taxon>Cucujiformia</taxon>
        <taxon>Nitidulidae</taxon>
        <taxon>Meligethinae</taxon>
        <taxon>Brassicogethes</taxon>
    </lineage>
</organism>
<reference evidence="2" key="1">
    <citation type="submission" date="2021-12" db="EMBL/GenBank/DDBJ databases">
        <authorList>
            <person name="King R."/>
        </authorList>
    </citation>
    <scope>NUCLEOTIDE SEQUENCE</scope>
</reference>